<dbReference type="EMBL" id="JNSL01000011">
    <property type="protein sequence ID" value="KGA21216.1"/>
    <property type="molecule type" value="Genomic_DNA"/>
</dbReference>
<reference evidence="4" key="1">
    <citation type="submission" date="2014-06" db="EMBL/GenBank/DDBJ databases">
        <title>Key roles for freshwater Actinobacteria revealed by deep metagenomic sequencing.</title>
        <authorList>
            <person name="Ghai R."/>
            <person name="Mizuno C.M."/>
            <person name="Picazo A."/>
            <person name="Camacho A."/>
            <person name="Rodriguez-Valera F."/>
        </authorList>
    </citation>
    <scope>NUCLEOTIDE SEQUENCE</scope>
</reference>
<dbReference type="GO" id="GO:0008236">
    <property type="term" value="F:serine-type peptidase activity"/>
    <property type="evidence" value="ECO:0007669"/>
    <property type="project" value="InterPro"/>
</dbReference>
<gene>
    <name evidence="4" type="ORF">GM51_3165</name>
</gene>
<dbReference type="InterPro" id="IPR001375">
    <property type="entry name" value="Peptidase_S9_cat"/>
</dbReference>
<keyword evidence="1" id="KW-0378">Hydrolase</keyword>
<organism evidence="4">
    <name type="scientific">freshwater metagenome</name>
    <dbReference type="NCBI Taxonomy" id="449393"/>
    <lineage>
        <taxon>unclassified sequences</taxon>
        <taxon>metagenomes</taxon>
        <taxon>ecological metagenomes</taxon>
    </lineage>
</organism>
<evidence type="ECO:0000256" key="2">
    <source>
        <dbReference type="SAM" id="MobiDB-lite"/>
    </source>
</evidence>
<dbReference type="GO" id="GO:0006508">
    <property type="term" value="P:proteolysis"/>
    <property type="evidence" value="ECO:0007669"/>
    <property type="project" value="InterPro"/>
</dbReference>
<dbReference type="Gene3D" id="3.40.50.1820">
    <property type="entry name" value="alpha/beta hydrolase"/>
    <property type="match status" value="1"/>
</dbReference>
<dbReference type="Pfam" id="PF00326">
    <property type="entry name" value="Peptidase_S9"/>
    <property type="match status" value="1"/>
</dbReference>
<feature type="region of interest" description="Disordered" evidence="2">
    <location>
        <begin position="20"/>
        <end position="48"/>
    </location>
</feature>
<dbReference type="PANTHER" id="PTHR22946">
    <property type="entry name" value="DIENELACTONE HYDROLASE DOMAIN-CONTAINING PROTEIN-RELATED"/>
    <property type="match status" value="1"/>
</dbReference>
<feature type="compositionally biased region" description="Low complexity" evidence="2">
    <location>
        <begin position="27"/>
        <end position="43"/>
    </location>
</feature>
<evidence type="ECO:0000259" key="3">
    <source>
        <dbReference type="Pfam" id="PF00326"/>
    </source>
</evidence>
<evidence type="ECO:0000256" key="1">
    <source>
        <dbReference type="ARBA" id="ARBA00022801"/>
    </source>
</evidence>
<dbReference type="PROSITE" id="PS51257">
    <property type="entry name" value="PROKAR_LIPOPROTEIN"/>
    <property type="match status" value="1"/>
</dbReference>
<dbReference type="GO" id="GO:0016788">
    <property type="term" value="F:hydrolase activity, acting on ester bonds"/>
    <property type="evidence" value="ECO:0007669"/>
    <property type="project" value="UniProtKB-ARBA"/>
</dbReference>
<dbReference type="InterPro" id="IPR050261">
    <property type="entry name" value="FrsA_esterase"/>
</dbReference>
<dbReference type="SUPFAM" id="SSF53474">
    <property type="entry name" value="alpha/beta-Hydrolases"/>
    <property type="match status" value="1"/>
</dbReference>
<dbReference type="PANTHER" id="PTHR22946:SF9">
    <property type="entry name" value="POLYKETIDE TRANSFERASE AF380"/>
    <property type="match status" value="1"/>
</dbReference>
<dbReference type="InterPro" id="IPR029058">
    <property type="entry name" value="AB_hydrolase_fold"/>
</dbReference>
<comment type="caution">
    <text evidence="4">The sequence shown here is derived from an EMBL/GenBank/DDBJ whole genome shotgun (WGS) entry which is preliminary data.</text>
</comment>
<accession>A0A094R2L4</accession>
<protein>
    <recommendedName>
        <fullName evidence="3">Peptidase S9 prolyl oligopeptidase catalytic domain-containing protein</fullName>
    </recommendedName>
</protein>
<sequence>MKRHWISLVIAGSLGLAGCSNTDESETTSATPSGSATASDSPTESFDPVSLPALMQTEITGTDLVVGDAIGSTANYTRHPITYKANEFTISGIMNIPKGDGPFPTLVLGHGYIDTDIYTSGRGLKREQDYLANQGYIVLHTDYRNHAGGDDDPNIDSTLRLGYTIDVIAAARALRTSGLPQVDIEKIGYLGRSMGGGIGYNVATVAPNEYDAIVLYAPVSANYVDNFNKWGRDMPAVGNPIIERFGSPEETPKFWAGISAENYFDKIDDPIMIHHGSADDTCQLAWSERAAAQMQALDKDVTLHIYEGEQHSFGPQWELSMQRSVEFFKKNL</sequence>
<name>A0A094R2L4_9ZZZZ</name>
<feature type="domain" description="Peptidase S9 prolyl oligopeptidase catalytic" evidence="3">
    <location>
        <begin position="126"/>
        <end position="331"/>
    </location>
</feature>
<evidence type="ECO:0000313" key="4">
    <source>
        <dbReference type="EMBL" id="KGA21216.1"/>
    </source>
</evidence>
<proteinExistence type="predicted"/>
<dbReference type="AlphaFoldDB" id="A0A094R2L4"/>